<organism evidence="1 2">
    <name type="scientific">Meripilus lineatus</name>
    <dbReference type="NCBI Taxonomy" id="2056292"/>
    <lineage>
        <taxon>Eukaryota</taxon>
        <taxon>Fungi</taxon>
        <taxon>Dikarya</taxon>
        <taxon>Basidiomycota</taxon>
        <taxon>Agaricomycotina</taxon>
        <taxon>Agaricomycetes</taxon>
        <taxon>Polyporales</taxon>
        <taxon>Meripilaceae</taxon>
        <taxon>Meripilus</taxon>
    </lineage>
</organism>
<accession>A0AAD5V762</accession>
<evidence type="ECO:0000313" key="2">
    <source>
        <dbReference type="Proteomes" id="UP001212997"/>
    </source>
</evidence>
<dbReference type="EMBL" id="JANAWD010000084">
    <property type="protein sequence ID" value="KAJ3487717.1"/>
    <property type="molecule type" value="Genomic_DNA"/>
</dbReference>
<dbReference type="SUPFAM" id="SSF52047">
    <property type="entry name" value="RNI-like"/>
    <property type="match status" value="1"/>
</dbReference>
<proteinExistence type="predicted"/>
<reference evidence="1" key="1">
    <citation type="submission" date="2022-07" db="EMBL/GenBank/DDBJ databases">
        <title>Genome Sequence of Physisporinus lineatus.</title>
        <authorList>
            <person name="Buettner E."/>
        </authorList>
    </citation>
    <scope>NUCLEOTIDE SEQUENCE</scope>
    <source>
        <strain evidence="1">VT162</strain>
    </source>
</reference>
<evidence type="ECO:0008006" key="3">
    <source>
        <dbReference type="Google" id="ProtNLM"/>
    </source>
</evidence>
<dbReference type="AlphaFoldDB" id="A0AAD5V762"/>
<dbReference type="InterPro" id="IPR032675">
    <property type="entry name" value="LRR_dom_sf"/>
</dbReference>
<comment type="caution">
    <text evidence="1">The sequence shown here is derived from an EMBL/GenBank/DDBJ whole genome shotgun (WGS) entry which is preliminary data.</text>
</comment>
<dbReference type="Gene3D" id="3.80.10.10">
    <property type="entry name" value="Ribonuclease Inhibitor"/>
    <property type="match status" value="1"/>
</dbReference>
<dbReference type="Proteomes" id="UP001212997">
    <property type="component" value="Unassembled WGS sequence"/>
</dbReference>
<keyword evidence="2" id="KW-1185">Reference proteome</keyword>
<sequence>MPPYQVIFVQEILNEILLQIRDDQRDDGLRYRSLSALARTCRVVSDPALDALWYQHSTLEPFIRLLGEACVRQSVTKQSQKLWKTVCIRAPSTSEWSTFLKYSSRVRILEASNGPPDNHQLDRSVFRALLLAKSPLFPNLRRLAWPCHHVPDDIADDPAFLISLITRELQALQVNLRPESPAYPPLLQKLHIDCPHLREVSLQCGDNMESFLALSDYLIGSSPLEKIRLSYPFHALLWDATANLPNLRSLEISLPEDTSGRLLRRQQVIHPFPKLRGLHILSLDVPPLMDFLGCYSYPLVQSLSIYVEDEIMPTGALVSDLITTIHNKFGHPTLREVVIHSDGVYDDDGPYQNTHIISSHTLRPLLTFRNLTQLCLGGRWCMDIDDAFICDISLAWPHMSAMRLFENAIWPMPSKVTLPGLLPLAQRCTKLELCGIALNASGPPASLPSDKVVHEALSVFYFGCSPIDDVRSTVAFLSEVFPNLASLDSWNGSGHLNLKAGSLEYEYRERWRMVERMLTA</sequence>
<gene>
    <name evidence="1" type="ORF">NLI96_g3335</name>
</gene>
<protein>
    <recommendedName>
        <fullName evidence="3">F-box domain-containing protein</fullName>
    </recommendedName>
</protein>
<name>A0AAD5V762_9APHY</name>
<evidence type="ECO:0000313" key="1">
    <source>
        <dbReference type="EMBL" id="KAJ3487717.1"/>
    </source>
</evidence>